<gene>
    <name evidence="1" type="ORF">OIE73_35655</name>
</gene>
<protein>
    <submittedName>
        <fullName evidence="1">Uncharacterized protein</fullName>
    </submittedName>
</protein>
<evidence type="ECO:0000313" key="1">
    <source>
        <dbReference type="EMBL" id="WSD10526.1"/>
    </source>
</evidence>
<dbReference type="Proteomes" id="UP001335325">
    <property type="component" value="Chromosome"/>
</dbReference>
<organism evidence="1 2">
    <name type="scientific">Streptomyces hirsutus</name>
    <dbReference type="NCBI Taxonomy" id="35620"/>
    <lineage>
        <taxon>Bacteria</taxon>
        <taxon>Bacillati</taxon>
        <taxon>Actinomycetota</taxon>
        <taxon>Actinomycetes</taxon>
        <taxon>Kitasatosporales</taxon>
        <taxon>Streptomycetaceae</taxon>
        <taxon>Streptomyces</taxon>
    </lineage>
</organism>
<keyword evidence="2" id="KW-1185">Reference proteome</keyword>
<dbReference type="EMBL" id="CP109134">
    <property type="protein sequence ID" value="WSD10526.1"/>
    <property type="molecule type" value="Genomic_DNA"/>
</dbReference>
<name>A0ABZ1GY53_9ACTN</name>
<accession>A0ABZ1GY53</accession>
<proteinExistence type="predicted"/>
<reference evidence="1 2" key="1">
    <citation type="submission" date="2022-10" db="EMBL/GenBank/DDBJ databases">
        <title>The complete genomes of actinobacterial strains from the NBC collection.</title>
        <authorList>
            <person name="Joergensen T.S."/>
            <person name="Alvarez Arevalo M."/>
            <person name="Sterndorff E.B."/>
            <person name="Faurdal D."/>
            <person name="Vuksanovic O."/>
            <person name="Mourched A.-S."/>
            <person name="Charusanti P."/>
            <person name="Shaw S."/>
            <person name="Blin K."/>
            <person name="Weber T."/>
        </authorList>
    </citation>
    <scope>NUCLEOTIDE SEQUENCE [LARGE SCALE GENOMIC DNA]</scope>
    <source>
        <strain evidence="1 2">NBC 01753</strain>
    </source>
</reference>
<dbReference type="GeneID" id="91548026"/>
<sequence length="57" mass="6158">MHLVTGLGPIGGNLGTHLAEKRREVYGYDLDTARRRVGAGVGLGILRLRPGRTCLPF</sequence>
<evidence type="ECO:0000313" key="2">
    <source>
        <dbReference type="Proteomes" id="UP001335325"/>
    </source>
</evidence>
<dbReference type="RefSeq" id="WP_326756229.1">
    <property type="nucleotide sequence ID" value="NZ_CP109134.1"/>
</dbReference>